<dbReference type="SFLD" id="SFLDG01386">
    <property type="entry name" value="main_SPASM_domain-containing"/>
    <property type="match status" value="1"/>
</dbReference>
<evidence type="ECO:0000256" key="1">
    <source>
        <dbReference type="ARBA" id="ARBA00001966"/>
    </source>
</evidence>
<protein>
    <recommendedName>
        <fullName evidence="2">GTP 3',8-cyclase</fullName>
        <ecNumber evidence="2">4.1.99.22</ecNumber>
    </recommendedName>
</protein>
<dbReference type="InterPro" id="IPR006638">
    <property type="entry name" value="Elp3/MiaA/NifB-like_rSAM"/>
</dbReference>
<evidence type="ECO:0000256" key="5">
    <source>
        <dbReference type="ARBA" id="ARBA00022723"/>
    </source>
</evidence>
<dbReference type="HOGENOM" id="CLU_009273_0_1_0"/>
<dbReference type="SFLD" id="SFLDG01383">
    <property type="entry name" value="cyclic_pyranopterin_phosphate"/>
    <property type="match status" value="1"/>
</dbReference>
<dbReference type="Gene3D" id="3.20.20.70">
    <property type="entry name" value="Aldolase class I"/>
    <property type="match status" value="1"/>
</dbReference>
<dbReference type="SFLD" id="SFLDG01067">
    <property type="entry name" value="SPASM/twitch_domain_containing"/>
    <property type="match status" value="1"/>
</dbReference>
<dbReference type="PROSITE" id="PS51918">
    <property type="entry name" value="RADICAL_SAM"/>
    <property type="match status" value="1"/>
</dbReference>
<dbReference type="NCBIfam" id="TIGR02666">
    <property type="entry name" value="moaA"/>
    <property type="match status" value="1"/>
</dbReference>
<evidence type="ECO:0000256" key="8">
    <source>
        <dbReference type="ARBA" id="ARBA00023014"/>
    </source>
</evidence>
<keyword evidence="6" id="KW-0547">Nucleotide-binding</keyword>
<reference evidence="15" key="2">
    <citation type="submission" date="2012-01" db="EMBL/GenBank/DDBJ databases">
        <title>Complete sequence of chromosome of Marinitoga piezophila KA3.</title>
        <authorList>
            <person name="Lucas S."/>
            <person name="Han J."/>
            <person name="Lapidus A."/>
            <person name="Cheng J.-F."/>
            <person name="Goodwin L."/>
            <person name="Pitluck S."/>
            <person name="Peters L."/>
            <person name="Mikhailova N."/>
            <person name="Teshima H."/>
            <person name="Detter J.C."/>
            <person name="Han C."/>
            <person name="Tapia R."/>
            <person name="Land M."/>
            <person name="Hauser L."/>
            <person name="Kyrpides N."/>
            <person name="Ivanova N."/>
            <person name="Pagani I."/>
            <person name="Jebbar M."/>
            <person name="Vannier P."/>
            <person name="Oger P."/>
            <person name="Cario A."/>
            <person name="Bartlett D."/>
            <person name="Noll K.M."/>
            <person name="Woyke T."/>
        </authorList>
    </citation>
    <scope>NUCLEOTIDE SEQUENCE [LARGE SCALE GENOMIC DNA]</scope>
    <source>
        <strain evidence="15">DSM 14283 / JCM 11233 / KA3</strain>
    </source>
</reference>
<evidence type="ECO:0000256" key="3">
    <source>
        <dbReference type="ARBA" id="ARBA00022485"/>
    </source>
</evidence>
<name>H2J478_MARPK</name>
<evidence type="ECO:0000256" key="2">
    <source>
        <dbReference type="ARBA" id="ARBA00012167"/>
    </source>
</evidence>
<keyword evidence="15" id="KW-1185">Reference proteome</keyword>
<dbReference type="GO" id="GO:0051539">
    <property type="term" value="F:4 iron, 4 sulfur cluster binding"/>
    <property type="evidence" value="ECO:0007669"/>
    <property type="project" value="UniProtKB-KW"/>
</dbReference>
<evidence type="ECO:0000256" key="11">
    <source>
        <dbReference type="ARBA" id="ARBA00023239"/>
    </source>
</evidence>
<dbReference type="STRING" id="443254.Marpi_1498"/>
<keyword evidence="3" id="KW-0004">4Fe-4S</keyword>
<dbReference type="CDD" id="cd01335">
    <property type="entry name" value="Radical_SAM"/>
    <property type="match status" value="1"/>
</dbReference>
<dbReference type="InterPro" id="IPR010505">
    <property type="entry name" value="MoaA_twitch"/>
</dbReference>
<evidence type="ECO:0000313" key="14">
    <source>
        <dbReference type="EMBL" id="AEX85893.1"/>
    </source>
</evidence>
<dbReference type="SMART" id="SM00729">
    <property type="entry name" value="Elp3"/>
    <property type="match status" value="1"/>
</dbReference>
<dbReference type="InterPro" id="IPR040064">
    <property type="entry name" value="MoaA-like"/>
</dbReference>
<dbReference type="AlphaFoldDB" id="H2J478"/>
<proteinExistence type="predicted"/>
<evidence type="ECO:0000256" key="9">
    <source>
        <dbReference type="ARBA" id="ARBA00023134"/>
    </source>
</evidence>
<dbReference type="SFLD" id="SFLDS00029">
    <property type="entry name" value="Radical_SAM"/>
    <property type="match status" value="1"/>
</dbReference>
<evidence type="ECO:0000259" key="13">
    <source>
        <dbReference type="PROSITE" id="PS51918"/>
    </source>
</evidence>
<keyword evidence="8" id="KW-0411">Iron-sulfur</keyword>
<dbReference type="CDD" id="cd21117">
    <property type="entry name" value="Twitch_MoaA"/>
    <property type="match status" value="1"/>
</dbReference>
<keyword evidence="10" id="KW-0501">Molybdenum cofactor biosynthesis</keyword>
<dbReference type="KEGG" id="mpz:Marpi_1498"/>
<dbReference type="SUPFAM" id="SSF102114">
    <property type="entry name" value="Radical SAM enzymes"/>
    <property type="match status" value="1"/>
</dbReference>
<dbReference type="GO" id="GO:0061798">
    <property type="term" value="F:GTP 3',8'-cyclase activity"/>
    <property type="evidence" value="ECO:0007669"/>
    <property type="project" value="UniProtKB-EC"/>
</dbReference>
<gene>
    <name evidence="14" type="ordered locus">Marpi_1498</name>
</gene>
<dbReference type="InterPro" id="IPR013483">
    <property type="entry name" value="MoaA"/>
</dbReference>
<keyword evidence="11" id="KW-0456">Lyase</keyword>
<keyword evidence="7" id="KW-0408">Iron</keyword>
<reference evidence="14 15" key="1">
    <citation type="journal article" date="2012" name="J. Bacteriol.">
        <title>Complete Genome Sequence of the Thermophilic, Piezophilic, Heterotrophic Bacterium Marinitoga piezophila KA3.</title>
        <authorList>
            <person name="Lucas S."/>
            <person name="Han J."/>
            <person name="Lapidus A."/>
            <person name="Cheng J.F."/>
            <person name="Goodwin L.A."/>
            <person name="Pitluck S."/>
            <person name="Peters L."/>
            <person name="Mikhailova N."/>
            <person name="Teshima H."/>
            <person name="Detter J.C."/>
            <person name="Han C."/>
            <person name="Tapia R."/>
            <person name="Land M."/>
            <person name="Hauser L."/>
            <person name="Kyrpides N.C."/>
            <person name="Ivanova N."/>
            <person name="Pagani I."/>
            <person name="Vannier P."/>
            <person name="Oger P."/>
            <person name="Bartlett D.H."/>
            <person name="Noll K.M."/>
            <person name="Woyke T."/>
            <person name="Jebbar M."/>
        </authorList>
    </citation>
    <scope>NUCLEOTIDE SEQUENCE [LARGE SCALE GENOMIC DNA]</scope>
    <source>
        <strain evidence="15">DSM 14283 / JCM 11233 / KA3</strain>
    </source>
</reference>
<dbReference type="GO" id="GO:0005525">
    <property type="term" value="F:GTP binding"/>
    <property type="evidence" value="ECO:0007669"/>
    <property type="project" value="UniProtKB-KW"/>
</dbReference>
<dbReference type="Pfam" id="PF06463">
    <property type="entry name" value="Mob_synth_C"/>
    <property type="match status" value="1"/>
</dbReference>
<evidence type="ECO:0000256" key="7">
    <source>
        <dbReference type="ARBA" id="ARBA00023004"/>
    </source>
</evidence>
<dbReference type="PROSITE" id="PS01305">
    <property type="entry name" value="MOAA_NIFB_PQQE"/>
    <property type="match status" value="1"/>
</dbReference>
<sequence length="314" mass="36549">MYVDKFNRKIKYVRLSITDRCNFRCIYCMGENTEFLPENALLSLEEIEKLVKTLKDMKIEKIRITGGEPTIRTDIIEIAKVINKYYSGFSITTNGAMLSNIVEDLKKYGLDSVNLSLDSLNEKNFLKITRRNMLKNTLEGLYKTLEIGVPVKLNTVVQKENFDEIHDLIEFSAKLKIPIRFIELMPIGTEYNEDEFVKEDEVKAKIQEKYTLEKIQKKFGYGPSNYYRIKELNSYVGFISAITHNFCSTCNKIRISSDGNIYPCLAFDYHVPIKDVINDEEKLKERIEFAISKKPKQHFLTELRKKTPMHKMGG</sequence>
<keyword evidence="4" id="KW-0949">S-adenosyl-L-methionine</keyword>
<feature type="domain" description="Radical SAM core" evidence="13">
    <location>
        <begin position="5"/>
        <end position="223"/>
    </location>
</feature>
<evidence type="ECO:0000256" key="10">
    <source>
        <dbReference type="ARBA" id="ARBA00023150"/>
    </source>
</evidence>
<keyword evidence="5" id="KW-0479">Metal-binding</keyword>
<evidence type="ECO:0000256" key="12">
    <source>
        <dbReference type="ARBA" id="ARBA00048697"/>
    </source>
</evidence>
<accession>H2J478</accession>
<dbReference type="RefSeq" id="WP_014296964.1">
    <property type="nucleotide sequence ID" value="NC_016751.1"/>
</dbReference>
<evidence type="ECO:0000256" key="6">
    <source>
        <dbReference type="ARBA" id="ARBA00022741"/>
    </source>
</evidence>
<keyword evidence="9" id="KW-0342">GTP-binding</keyword>
<dbReference type="eggNOG" id="COG2896">
    <property type="taxonomic scope" value="Bacteria"/>
</dbReference>
<dbReference type="GO" id="GO:0061799">
    <property type="term" value="F:cyclic pyranopterin monophosphate synthase activity"/>
    <property type="evidence" value="ECO:0007669"/>
    <property type="project" value="TreeGrafter"/>
</dbReference>
<dbReference type="EMBL" id="CP003257">
    <property type="protein sequence ID" value="AEX85893.1"/>
    <property type="molecule type" value="Genomic_DNA"/>
</dbReference>
<dbReference type="Proteomes" id="UP000007161">
    <property type="component" value="Chromosome"/>
</dbReference>
<organism evidence="14 15">
    <name type="scientific">Marinitoga piezophila (strain DSM 14283 / JCM 11233 / KA3)</name>
    <dbReference type="NCBI Taxonomy" id="443254"/>
    <lineage>
        <taxon>Bacteria</taxon>
        <taxon>Thermotogati</taxon>
        <taxon>Thermotogota</taxon>
        <taxon>Thermotogae</taxon>
        <taxon>Petrotogales</taxon>
        <taxon>Petrotogaceae</taxon>
        <taxon>Marinitoga</taxon>
    </lineage>
</organism>
<dbReference type="Pfam" id="PF04055">
    <property type="entry name" value="Radical_SAM"/>
    <property type="match status" value="1"/>
</dbReference>
<dbReference type="GO" id="GO:0046872">
    <property type="term" value="F:metal ion binding"/>
    <property type="evidence" value="ECO:0007669"/>
    <property type="project" value="UniProtKB-KW"/>
</dbReference>
<dbReference type="InterPro" id="IPR000385">
    <property type="entry name" value="MoaA_NifB_PqqE_Fe-S-bd_CS"/>
</dbReference>
<dbReference type="PANTHER" id="PTHR22960:SF0">
    <property type="entry name" value="MOLYBDENUM COFACTOR BIOSYNTHESIS PROTEIN 1"/>
    <property type="match status" value="1"/>
</dbReference>
<dbReference type="InterPro" id="IPR050105">
    <property type="entry name" value="MoCo_biosynth_MoaA/MoaC"/>
</dbReference>
<dbReference type="EC" id="4.1.99.22" evidence="2"/>
<dbReference type="UniPathway" id="UPA00344"/>
<dbReference type="InterPro" id="IPR007197">
    <property type="entry name" value="rSAM"/>
</dbReference>
<evidence type="ECO:0000256" key="4">
    <source>
        <dbReference type="ARBA" id="ARBA00022691"/>
    </source>
</evidence>
<dbReference type="PANTHER" id="PTHR22960">
    <property type="entry name" value="MOLYBDOPTERIN COFACTOR SYNTHESIS PROTEIN A"/>
    <property type="match status" value="1"/>
</dbReference>
<comment type="cofactor">
    <cofactor evidence="1">
        <name>[4Fe-4S] cluster</name>
        <dbReference type="ChEBI" id="CHEBI:49883"/>
    </cofactor>
</comment>
<dbReference type="OrthoDB" id="9763993at2"/>
<dbReference type="GO" id="GO:0006777">
    <property type="term" value="P:Mo-molybdopterin cofactor biosynthetic process"/>
    <property type="evidence" value="ECO:0007669"/>
    <property type="project" value="UniProtKB-KW"/>
</dbReference>
<dbReference type="InterPro" id="IPR058240">
    <property type="entry name" value="rSAM_sf"/>
</dbReference>
<evidence type="ECO:0000313" key="15">
    <source>
        <dbReference type="Proteomes" id="UP000007161"/>
    </source>
</evidence>
<comment type="catalytic activity">
    <reaction evidence="12">
        <text>GTP + AH2 + S-adenosyl-L-methionine = (8S)-3',8-cyclo-7,8-dihydroguanosine 5'-triphosphate + 5'-deoxyadenosine + L-methionine + A + H(+)</text>
        <dbReference type="Rhea" id="RHEA:49576"/>
        <dbReference type="ChEBI" id="CHEBI:13193"/>
        <dbReference type="ChEBI" id="CHEBI:15378"/>
        <dbReference type="ChEBI" id="CHEBI:17319"/>
        <dbReference type="ChEBI" id="CHEBI:17499"/>
        <dbReference type="ChEBI" id="CHEBI:37565"/>
        <dbReference type="ChEBI" id="CHEBI:57844"/>
        <dbReference type="ChEBI" id="CHEBI:59789"/>
        <dbReference type="ChEBI" id="CHEBI:131766"/>
        <dbReference type="EC" id="4.1.99.22"/>
    </reaction>
</comment>
<dbReference type="InterPro" id="IPR013785">
    <property type="entry name" value="Aldolase_TIM"/>
</dbReference>